<dbReference type="EMBL" id="CAEZYI010000016">
    <property type="protein sequence ID" value="CAB4717021.1"/>
    <property type="molecule type" value="Genomic_DNA"/>
</dbReference>
<dbReference type="AlphaFoldDB" id="A0A6J6QZ06"/>
<reference evidence="1" key="1">
    <citation type="submission" date="2020-05" db="EMBL/GenBank/DDBJ databases">
        <authorList>
            <person name="Chiriac C."/>
            <person name="Salcher M."/>
            <person name="Ghai R."/>
            <person name="Kavagutti S V."/>
        </authorList>
    </citation>
    <scope>NUCLEOTIDE SEQUENCE</scope>
</reference>
<evidence type="ECO:0000313" key="1">
    <source>
        <dbReference type="EMBL" id="CAB4717021.1"/>
    </source>
</evidence>
<organism evidence="1">
    <name type="scientific">freshwater metagenome</name>
    <dbReference type="NCBI Taxonomy" id="449393"/>
    <lineage>
        <taxon>unclassified sequences</taxon>
        <taxon>metagenomes</taxon>
        <taxon>ecological metagenomes</taxon>
    </lineage>
</organism>
<sequence>MVMCEAIPSHDAAAALAVAPAPIITTFPEISAP</sequence>
<gene>
    <name evidence="1" type="ORF">UFOPK2662_00444</name>
</gene>
<accession>A0A6J6QZ06</accession>
<name>A0A6J6QZ06_9ZZZZ</name>
<proteinExistence type="predicted"/>
<protein>
    <submittedName>
        <fullName evidence="1">Unannotated protein</fullName>
    </submittedName>
</protein>